<feature type="coiled-coil region" evidence="1">
    <location>
        <begin position="5"/>
        <end position="44"/>
    </location>
</feature>
<dbReference type="EMBL" id="RAZT01000010">
    <property type="protein sequence ID" value="RKN29938.1"/>
    <property type="molecule type" value="Genomic_DNA"/>
</dbReference>
<evidence type="ECO:0000313" key="3">
    <source>
        <dbReference type="Proteomes" id="UP000275865"/>
    </source>
</evidence>
<comment type="caution">
    <text evidence="2">The sequence shown here is derived from an EMBL/GenBank/DDBJ whole genome shotgun (WGS) entry which is preliminary data.</text>
</comment>
<name>A0A3A9XXU2_9ACTN</name>
<gene>
    <name evidence="2" type="ORF">D7044_20220</name>
</gene>
<sequence>MAESIENLERRIDDLRAAVRRAVIARDNARAKALRAELRSAEGAWEEALSGLADNPEIETQPSQHDAPLVSVREQVHHALTLLSAPAAPKLIAEVHNAFFGSAATGFAASKLTHLRRDEERSFRTARHSRPYYLCSALTAEHLAPARGLLAVSTWPLERRIIGPLSLRVDFLTAAINVAEQVSRLPEQTLTVARLLRRFATSIPGAVDGHEAADPAIVIKAAQAELEVHADADRAQRAAAAKRAHRQMDEAEQLFGSRLRVIRGTA</sequence>
<evidence type="ECO:0000256" key="1">
    <source>
        <dbReference type="SAM" id="Coils"/>
    </source>
</evidence>
<evidence type="ECO:0000313" key="2">
    <source>
        <dbReference type="EMBL" id="RKN29938.1"/>
    </source>
</evidence>
<keyword evidence="1" id="KW-0175">Coiled coil</keyword>
<organism evidence="2 3">
    <name type="scientific">Micromonospora musae</name>
    <dbReference type="NCBI Taxonomy" id="1894970"/>
    <lineage>
        <taxon>Bacteria</taxon>
        <taxon>Bacillati</taxon>
        <taxon>Actinomycetota</taxon>
        <taxon>Actinomycetes</taxon>
        <taxon>Micromonosporales</taxon>
        <taxon>Micromonosporaceae</taxon>
        <taxon>Micromonospora</taxon>
    </lineage>
</organism>
<reference evidence="2 3" key="1">
    <citation type="submission" date="2018-09" db="EMBL/GenBank/DDBJ databases">
        <title>Micromonospora sp. nov. MS1-9, isolated from a root of Musa sp.</title>
        <authorList>
            <person name="Kuncharoen N."/>
            <person name="Kudo T."/>
            <person name="Ohkuma M."/>
            <person name="Yuki M."/>
            <person name="Tanasupawat S."/>
        </authorList>
    </citation>
    <scope>NUCLEOTIDE SEQUENCE [LARGE SCALE GENOMIC DNA]</scope>
    <source>
        <strain evidence="2 3">MS1-9</strain>
    </source>
</reference>
<dbReference type="Proteomes" id="UP000275865">
    <property type="component" value="Unassembled WGS sequence"/>
</dbReference>
<proteinExistence type="predicted"/>
<dbReference type="AlphaFoldDB" id="A0A3A9XXU2"/>
<accession>A0A3A9XXU2</accession>
<protein>
    <submittedName>
        <fullName evidence="2">Uncharacterized protein</fullName>
    </submittedName>
</protein>